<evidence type="ECO:0000313" key="3">
    <source>
        <dbReference type="Proteomes" id="UP001500936"/>
    </source>
</evidence>
<dbReference type="EMBL" id="BAABHB010000011">
    <property type="protein sequence ID" value="GAA4413991.1"/>
    <property type="molecule type" value="Genomic_DNA"/>
</dbReference>
<comment type="caution">
    <text evidence="2">The sequence shown here is derived from an EMBL/GenBank/DDBJ whole genome shotgun (WGS) entry which is preliminary data.</text>
</comment>
<evidence type="ECO:0008006" key="4">
    <source>
        <dbReference type="Google" id="ProtNLM"/>
    </source>
</evidence>
<evidence type="ECO:0000313" key="2">
    <source>
        <dbReference type="EMBL" id="GAA4413991.1"/>
    </source>
</evidence>
<feature type="signal peptide" evidence="1">
    <location>
        <begin position="1"/>
        <end position="30"/>
    </location>
</feature>
<feature type="chain" id="PRO_5045829524" description="Adhesin domain-containing protein" evidence="1">
    <location>
        <begin position="31"/>
        <end position="301"/>
    </location>
</feature>
<dbReference type="RefSeq" id="WP_345270044.1">
    <property type="nucleotide sequence ID" value="NZ_BAABHB010000011.1"/>
</dbReference>
<sequence>MTTLSNYFLSLRRLSLGLLGLLASPNLVQAQAVVQVATRTVERSVDAAGIRTLHIVAEKADIELAVWDKATIAVKLELSARHPDKTTATNDLAKVQYVADRSGRDFFLRNFILLKDGEAKPLSNLKARYTVYLPASCAVDVRNSFGTVTMKGVRNSLRLKADFCISTLTDIMAKGTLETSFGELTARSLSGTFVFATDHTNLRLEQPAGSVKLNAAYGTVDILPDERLTGLTIQSKKAVVNVFPKNWQQFDYAISGAYATLQLPNGFNWKRNTADFKEAFFSSRQTATVSITAEFGDLTIK</sequence>
<gene>
    <name evidence="2" type="ORF">GCM10023187_42900</name>
</gene>
<evidence type="ECO:0000256" key="1">
    <source>
        <dbReference type="SAM" id="SignalP"/>
    </source>
</evidence>
<keyword evidence="1" id="KW-0732">Signal</keyword>
<organism evidence="2 3">
    <name type="scientific">Nibrella viscosa</name>
    <dbReference type="NCBI Taxonomy" id="1084524"/>
    <lineage>
        <taxon>Bacteria</taxon>
        <taxon>Pseudomonadati</taxon>
        <taxon>Bacteroidota</taxon>
        <taxon>Cytophagia</taxon>
        <taxon>Cytophagales</taxon>
        <taxon>Spirosomataceae</taxon>
        <taxon>Nibrella</taxon>
    </lineage>
</organism>
<accession>A0ABP8KS85</accession>
<name>A0ABP8KS85_9BACT</name>
<protein>
    <recommendedName>
        <fullName evidence="4">Adhesin domain-containing protein</fullName>
    </recommendedName>
</protein>
<reference evidence="3" key="1">
    <citation type="journal article" date="2019" name="Int. J. Syst. Evol. Microbiol.">
        <title>The Global Catalogue of Microorganisms (GCM) 10K type strain sequencing project: providing services to taxonomists for standard genome sequencing and annotation.</title>
        <authorList>
            <consortium name="The Broad Institute Genomics Platform"/>
            <consortium name="The Broad Institute Genome Sequencing Center for Infectious Disease"/>
            <person name="Wu L."/>
            <person name="Ma J."/>
        </authorList>
    </citation>
    <scope>NUCLEOTIDE SEQUENCE [LARGE SCALE GENOMIC DNA]</scope>
    <source>
        <strain evidence="3">JCM 17925</strain>
    </source>
</reference>
<dbReference type="Proteomes" id="UP001500936">
    <property type="component" value="Unassembled WGS sequence"/>
</dbReference>
<keyword evidence="3" id="KW-1185">Reference proteome</keyword>
<proteinExistence type="predicted"/>